<dbReference type="InterPro" id="IPR036397">
    <property type="entry name" value="RNaseH_sf"/>
</dbReference>
<dbReference type="Gene3D" id="3.30.420.10">
    <property type="entry name" value="Ribonuclease H-like superfamily/Ribonuclease H"/>
    <property type="match status" value="1"/>
</dbReference>
<dbReference type="PANTHER" id="PTHR42648:SF28">
    <property type="entry name" value="TRANSPOSON-ENCODED PROTEIN WITH RIBONUCLEASE H-LIKE AND RETROVIRUS ZINC FINGER-LIKE DOMAINS"/>
    <property type="match status" value="1"/>
</dbReference>
<dbReference type="STRING" id="3821.A0A151RZV5"/>
<proteinExistence type="predicted"/>
<accession>A0A151RZV5</accession>
<dbReference type="Gramene" id="C.cajan_26713.t">
    <property type="protein sequence ID" value="C.cajan_26713.t.cds1"/>
    <property type="gene ID" value="C.cajan_26713"/>
</dbReference>
<evidence type="ECO:0000259" key="1">
    <source>
        <dbReference type="Pfam" id="PF25597"/>
    </source>
</evidence>
<dbReference type="Pfam" id="PF25597">
    <property type="entry name" value="SH3_retrovirus"/>
    <property type="match status" value="1"/>
</dbReference>
<name>A0A151RZV5_CAJCA</name>
<keyword evidence="3" id="KW-1185">Reference proteome</keyword>
<evidence type="ECO:0000313" key="2">
    <source>
        <dbReference type="EMBL" id="KYP48059.1"/>
    </source>
</evidence>
<dbReference type="EMBL" id="KQ483509">
    <property type="protein sequence ID" value="KYP48059.1"/>
    <property type="molecule type" value="Genomic_DNA"/>
</dbReference>
<protein>
    <submittedName>
        <fullName evidence="2">Retrovirus-related Pol polyprotein from transposon TNT 1-94</fullName>
    </submittedName>
</protein>
<evidence type="ECO:0000313" key="3">
    <source>
        <dbReference type="Proteomes" id="UP000075243"/>
    </source>
</evidence>
<gene>
    <name evidence="2" type="ORF">KK1_030254</name>
</gene>
<organism evidence="2 3">
    <name type="scientific">Cajanus cajan</name>
    <name type="common">Pigeon pea</name>
    <name type="synonym">Cajanus indicus</name>
    <dbReference type="NCBI Taxonomy" id="3821"/>
    <lineage>
        <taxon>Eukaryota</taxon>
        <taxon>Viridiplantae</taxon>
        <taxon>Streptophyta</taxon>
        <taxon>Embryophyta</taxon>
        <taxon>Tracheophyta</taxon>
        <taxon>Spermatophyta</taxon>
        <taxon>Magnoliopsida</taxon>
        <taxon>eudicotyledons</taxon>
        <taxon>Gunneridae</taxon>
        <taxon>Pentapetalae</taxon>
        <taxon>rosids</taxon>
        <taxon>fabids</taxon>
        <taxon>Fabales</taxon>
        <taxon>Fabaceae</taxon>
        <taxon>Papilionoideae</taxon>
        <taxon>50 kb inversion clade</taxon>
        <taxon>NPAAA clade</taxon>
        <taxon>indigoferoid/millettioid clade</taxon>
        <taxon>Phaseoleae</taxon>
        <taxon>Cajanus</taxon>
    </lineage>
</organism>
<dbReference type="AlphaFoldDB" id="A0A151RZV5"/>
<dbReference type="InterPro" id="IPR057670">
    <property type="entry name" value="SH3_retrovirus"/>
</dbReference>
<feature type="domain" description="Retroviral polymerase SH3-like" evidence="1">
    <location>
        <begin position="66"/>
        <end position="102"/>
    </location>
</feature>
<dbReference type="GO" id="GO:0003676">
    <property type="term" value="F:nucleic acid binding"/>
    <property type="evidence" value="ECO:0007669"/>
    <property type="project" value="InterPro"/>
</dbReference>
<sequence length="114" mass="13226">MNRTIMERVKCMLLESGMPKSFWGEATSTTIYLINRCTSFTLNYNKPMEVWYGRPTNYSNLRVFGSVAYAHVKEGKLEPRVVKCVFVGYPKGVKGYKLWKLEVVVMEKVRRSDS</sequence>
<dbReference type="Proteomes" id="UP000075243">
    <property type="component" value="Unassembled WGS sequence"/>
</dbReference>
<dbReference type="InterPro" id="IPR039537">
    <property type="entry name" value="Retrotran_Ty1/copia-like"/>
</dbReference>
<dbReference type="SUPFAM" id="SSF53098">
    <property type="entry name" value="Ribonuclease H-like"/>
    <property type="match status" value="1"/>
</dbReference>
<reference evidence="2" key="1">
    <citation type="journal article" date="2012" name="Nat. Biotechnol.">
        <title>Draft genome sequence of pigeonpea (Cajanus cajan), an orphan legume crop of resource-poor farmers.</title>
        <authorList>
            <person name="Varshney R.K."/>
            <person name="Chen W."/>
            <person name="Li Y."/>
            <person name="Bharti A.K."/>
            <person name="Saxena R.K."/>
            <person name="Schlueter J.A."/>
            <person name="Donoghue M.T."/>
            <person name="Azam S."/>
            <person name="Fan G."/>
            <person name="Whaley A.M."/>
            <person name="Farmer A.D."/>
            <person name="Sheridan J."/>
            <person name="Iwata A."/>
            <person name="Tuteja R."/>
            <person name="Penmetsa R.V."/>
            <person name="Wu W."/>
            <person name="Upadhyaya H.D."/>
            <person name="Yang S.P."/>
            <person name="Shah T."/>
            <person name="Saxena K.B."/>
            <person name="Michael T."/>
            <person name="McCombie W.R."/>
            <person name="Yang B."/>
            <person name="Zhang G."/>
            <person name="Yang H."/>
            <person name="Wang J."/>
            <person name="Spillane C."/>
            <person name="Cook D.R."/>
            <person name="May G.D."/>
            <person name="Xu X."/>
            <person name="Jackson S.A."/>
        </authorList>
    </citation>
    <scope>NUCLEOTIDE SEQUENCE [LARGE SCALE GENOMIC DNA]</scope>
</reference>
<dbReference type="PANTHER" id="PTHR42648">
    <property type="entry name" value="TRANSPOSASE, PUTATIVE-RELATED"/>
    <property type="match status" value="1"/>
</dbReference>
<dbReference type="InterPro" id="IPR012337">
    <property type="entry name" value="RNaseH-like_sf"/>
</dbReference>